<proteinExistence type="inferred from homology"/>
<feature type="domain" description="4'-phosphopantetheinyl transferase" evidence="11">
    <location>
        <begin position="3"/>
        <end position="119"/>
    </location>
</feature>
<keyword evidence="6 10" id="KW-0443">Lipid metabolism</keyword>
<dbReference type="HAMAP" id="MF_00101">
    <property type="entry name" value="AcpS"/>
    <property type="match status" value="1"/>
</dbReference>
<comment type="cofactor">
    <cofactor evidence="10">
        <name>Mg(2+)</name>
        <dbReference type="ChEBI" id="CHEBI:18420"/>
    </cofactor>
</comment>
<dbReference type="KEGG" id="rfo:REIFOR_02220"/>
<reference evidence="12 13" key="1">
    <citation type="journal article" date="2017" name="Environ. Microbiol.">
        <title>Genomic and physiological analyses of 'Reinekea forsetii' reveal a versatile opportunistic lifestyle during spring algae blooms.</title>
        <authorList>
            <person name="Avci B."/>
            <person name="Hahnke R.L."/>
            <person name="Chafee M."/>
            <person name="Fischer T."/>
            <person name="Gruber-Vodicka H."/>
            <person name="Tegetmeyer H.E."/>
            <person name="Harder J."/>
            <person name="Fuchs B.M."/>
            <person name="Amann R.I."/>
            <person name="Teeling H."/>
        </authorList>
    </citation>
    <scope>NUCLEOTIDE SEQUENCE [LARGE SCALE GENOMIC DNA]</scope>
    <source>
        <strain evidence="12 13">Hel1_31_D35</strain>
    </source>
</reference>
<dbReference type="EMBL" id="CP011797">
    <property type="protein sequence ID" value="ATX77353.1"/>
    <property type="molecule type" value="Genomic_DNA"/>
</dbReference>
<keyword evidence="2 10" id="KW-0808">Transferase</keyword>
<evidence type="ECO:0000256" key="1">
    <source>
        <dbReference type="ARBA" id="ARBA00022516"/>
    </source>
</evidence>
<dbReference type="EC" id="2.7.8.7" evidence="10"/>
<evidence type="ECO:0000256" key="6">
    <source>
        <dbReference type="ARBA" id="ARBA00023098"/>
    </source>
</evidence>
<keyword evidence="4 10" id="KW-0276">Fatty acid metabolism</keyword>
<feature type="binding site" evidence="10">
    <location>
        <position position="56"/>
    </location>
    <ligand>
        <name>Mg(2+)</name>
        <dbReference type="ChEBI" id="CHEBI:18420"/>
    </ligand>
</feature>
<dbReference type="InterPro" id="IPR037143">
    <property type="entry name" value="4-PPantetheinyl_Trfase_dom_sf"/>
</dbReference>
<evidence type="ECO:0000313" key="13">
    <source>
        <dbReference type="Proteomes" id="UP000229757"/>
    </source>
</evidence>
<dbReference type="SUPFAM" id="SSF56214">
    <property type="entry name" value="4'-phosphopantetheinyl transferase"/>
    <property type="match status" value="1"/>
</dbReference>
<keyword evidence="13" id="KW-1185">Reference proteome</keyword>
<accession>A0A2K8KRK8</accession>
<comment type="function">
    <text evidence="10">Transfers the 4'-phosphopantetheine moiety from coenzyme A to a Ser of acyl-carrier-protein.</text>
</comment>
<dbReference type="InterPro" id="IPR008278">
    <property type="entry name" value="4-PPantetheinyl_Trfase_dom"/>
</dbReference>
<evidence type="ECO:0000256" key="3">
    <source>
        <dbReference type="ARBA" id="ARBA00022723"/>
    </source>
</evidence>
<dbReference type="RefSeq" id="WP_100257620.1">
    <property type="nucleotide sequence ID" value="NZ_CP011797.1"/>
</dbReference>
<comment type="subcellular location">
    <subcellularLocation>
        <location evidence="10">Cytoplasm</location>
    </subcellularLocation>
</comment>
<evidence type="ECO:0000256" key="7">
    <source>
        <dbReference type="ARBA" id="ARBA00023160"/>
    </source>
</evidence>
<keyword evidence="5 10" id="KW-0460">Magnesium</keyword>
<protein>
    <recommendedName>
        <fullName evidence="10">Holo-[acyl-carrier-protein] synthase</fullName>
        <shortName evidence="10">Holo-ACP synthase</shortName>
        <ecNumber evidence="10">2.7.8.7</ecNumber>
    </recommendedName>
    <alternativeName>
        <fullName evidence="10">4'-phosphopantetheinyl transferase AcpS</fullName>
    </alternativeName>
</protein>
<dbReference type="NCBIfam" id="TIGR00556">
    <property type="entry name" value="pantethn_trn"/>
    <property type="match status" value="1"/>
</dbReference>
<organism evidence="12 13">
    <name type="scientific">Reinekea forsetii</name>
    <dbReference type="NCBI Taxonomy" id="1336806"/>
    <lineage>
        <taxon>Bacteria</taxon>
        <taxon>Pseudomonadati</taxon>
        <taxon>Pseudomonadota</taxon>
        <taxon>Gammaproteobacteria</taxon>
        <taxon>Oceanospirillales</taxon>
        <taxon>Saccharospirillaceae</taxon>
        <taxon>Reinekea</taxon>
    </lineage>
</organism>
<evidence type="ECO:0000256" key="2">
    <source>
        <dbReference type="ARBA" id="ARBA00022679"/>
    </source>
</evidence>
<name>A0A2K8KRK8_9GAMM</name>
<keyword evidence="1 10" id="KW-0444">Lipid biosynthesis</keyword>
<sequence>MKGIGTDIVQISRIKTVYDRQGERFVARILSSAEQQIFHQRHQAISFLANRFAGKEALAKALGTGIGQGVRFVDLEILPNTFGQPEVTLRGVALERLTALGATQAKISLSDEQDYAVAFAVLL</sequence>
<comment type="function">
    <text evidence="9">Transfers the 4'-phosphopantetheine moiety from coenzyme A to the 'Ser-36' of acyl-carrier-protein.</text>
</comment>
<dbReference type="GO" id="GO:0006633">
    <property type="term" value="P:fatty acid biosynthetic process"/>
    <property type="evidence" value="ECO:0007669"/>
    <property type="project" value="UniProtKB-UniRule"/>
</dbReference>
<evidence type="ECO:0000256" key="5">
    <source>
        <dbReference type="ARBA" id="ARBA00022842"/>
    </source>
</evidence>
<keyword evidence="7 10" id="KW-0275">Fatty acid biosynthesis</keyword>
<dbReference type="Proteomes" id="UP000229757">
    <property type="component" value="Chromosome"/>
</dbReference>
<dbReference type="FunFam" id="3.90.470.20:FF:000001">
    <property type="entry name" value="Holo-[acyl-carrier-protein] synthase"/>
    <property type="match status" value="1"/>
</dbReference>
<evidence type="ECO:0000256" key="10">
    <source>
        <dbReference type="HAMAP-Rule" id="MF_00101"/>
    </source>
</evidence>
<keyword evidence="3 10" id="KW-0479">Metal-binding</keyword>
<evidence type="ECO:0000259" key="11">
    <source>
        <dbReference type="Pfam" id="PF01648"/>
    </source>
</evidence>
<evidence type="ECO:0000256" key="9">
    <source>
        <dbReference type="ARBA" id="ARBA00054726"/>
    </source>
</evidence>
<dbReference type="AlphaFoldDB" id="A0A2K8KRK8"/>
<dbReference type="OrthoDB" id="517356at2"/>
<gene>
    <name evidence="10" type="primary">acpS</name>
    <name evidence="12" type="ORF">REIFOR_02220</name>
</gene>
<comment type="catalytic activity">
    <reaction evidence="8 10">
        <text>apo-[ACP] + CoA = holo-[ACP] + adenosine 3',5'-bisphosphate + H(+)</text>
        <dbReference type="Rhea" id="RHEA:12068"/>
        <dbReference type="Rhea" id="RHEA-COMP:9685"/>
        <dbReference type="Rhea" id="RHEA-COMP:9690"/>
        <dbReference type="ChEBI" id="CHEBI:15378"/>
        <dbReference type="ChEBI" id="CHEBI:29999"/>
        <dbReference type="ChEBI" id="CHEBI:57287"/>
        <dbReference type="ChEBI" id="CHEBI:58343"/>
        <dbReference type="ChEBI" id="CHEBI:64479"/>
        <dbReference type="EC" id="2.7.8.7"/>
    </reaction>
</comment>
<dbReference type="InterPro" id="IPR002582">
    <property type="entry name" value="ACPS"/>
</dbReference>
<evidence type="ECO:0000313" key="12">
    <source>
        <dbReference type="EMBL" id="ATX77353.1"/>
    </source>
</evidence>
<dbReference type="GO" id="GO:0008897">
    <property type="term" value="F:holo-[acyl-carrier-protein] synthase activity"/>
    <property type="evidence" value="ECO:0007669"/>
    <property type="project" value="UniProtKB-UniRule"/>
</dbReference>
<dbReference type="Pfam" id="PF01648">
    <property type="entry name" value="ACPS"/>
    <property type="match status" value="1"/>
</dbReference>
<dbReference type="InterPro" id="IPR004568">
    <property type="entry name" value="Ppantetheine-prot_Trfase_dom"/>
</dbReference>
<dbReference type="GO" id="GO:0000287">
    <property type="term" value="F:magnesium ion binding"/>
    <property type="evidence" value="ECO:0007669"/>
    <property type="project" value="UniProtKB-UniRule"/>
</dbReference>
<dbReference type="NCBIfam" id="TIGR00516">
    <property type="entry name" value="acpS"/>
    <property type="match status" value="1"/>
</dbReference>
<dbReference type="Gene3D" id="3.90.470.20">
    <property type="entry name" value="4'-phosphopantetheinyl transferase domain"/>
    <property type="match status" value="1"/>
</dbReference>
<evidence type="ECO:0000256" key="8">
    <source>
        <dbReference type="ARBA" id="ARBA00050875"/>
    </source>
</evidence>
<keyword evidence="10" id="KW-0963">Cytoplasm</keyword>
<dbReference type="GO" id="GO:0005737">
    <property type="term" value="C:cytoplasm"/>
    <property type="evidence" value="ECO:0007669"/>
    <property type="project" value="UniProtKB-SubCell"/>
</dbReference>
<feature type="binding site" evidence="10">
    <location>
        <position position="7"/>
    </location>
    <ligand>
        <name>Mg(2+)</name>
        <dbReference type="ChEBI" id="CHEBI:18420"/>
    </ligand>
</feature>
<comment type="similarity">
    <text evidence="10">Belongs to the P-Pant transferase superfamily. AcpS family.</text>
</comment>
<evidence type="ECO:0000256" key="4">
    <source>
        <dbReference type="ARBA" id="ARBA00022832"/>
    </source>
</evidence>